<name>A0A6V7P9H6_ANACO</name>
<sequence>MFESRCFDGVVRTVSNIRHVPALRKSLLLLGMFCKQGLRFVSEKDHLKGYQLWDPTTHKIVISRDVVFNEGSFQGTKGKQDDEAMAPIEFFEARDEVNERVGEDGSAIRRAVTKLLKKRTFRLRFRLEGRGDVVKS</sequence>
<dbReference type="Pfam" id="PF25597">
    <property type="entry name" value="SH3_retrovirus"/>
    <property type="match status" value="1"/>
</dbReference>
<proteinExistence type="predicted"/>
<dbReference type="EMBL" id="LR862146">
    <property type="protein sequence ID" value="CAD1827481.1"/>
    <property type="molecule type" value="Genomic_DNA"/>
</dbReference>
<accession>A0A6V7P9H6</accession>
<reference evidence="2" key="1">
    <citation type="submission" date="2020-07" db="EMBL/GenBank/DDBJ databases">
        <authorList>
            <person name="Lin J."/>
        </authorList>
    </citation>
    <scope>NUCLEOTIDE SEQUENCE</scope>
</reference>
<evidence type="ECO:0000313" key="2">
    <source>
        <dbReference type="EMBL" id="CAD1827481.1"/>
    </source>
</evidence>
<dbReference type="AlphaFoldDB" id="A0A6V7P9H6"/>
<organism evidence="2">
    <name type="scientific">Ananas comosus var. bracteatus</name>
    <name type="common">red pineapple</name>
    <dbReference type="NCBI Taxonomy" id="296719"/>
    <lineage>
        <taxon>Eukaryota</taxon>
        <taxon>Viridiplantae</taxon>
        <taxon>Streptophyta</taxon>
        <taxon>Embryophyta</taxon>
        <taxon>Tracheophyta</taxon>
        <taxon>Spermatophyta</taxon>
        <taxon>Magnoliopsida</taxon>
        <taxon>Liliopsida</taxon>
        <taxon>Poales</taxon>
        <taxon>Bromeliaceae</taxon>
        <taxon>Bromelioideae</taxon>
        <taxon>Ananas</taxon>
    </lineage>
</organism>
<dbReference type="InterPro" id="IPR057670">
    <property type="entry name" value="SH3_retrovirus"/>
</dbReference>
<gene>
    <name evidence="2" type="ORF">CB5_LOCUS10692</name>
</gene>
<protein>
    <recommendedName>
        <fullName evidence="1">Retroviral polymerase SH3-like domain-containing protein</fullName>
    </recommendedName>
</protein>
<feature type="domain" description="Retroviral polymerase SH3-like" evidence="1">
    <location>
        <begin position="40"/>
        <end position="78"/>
    </location>
</feature>
<evidence type="ECO:0000259" key="1">
    <source>
        <dbReference type="Pfam" id="PF25597"/>
    </source>
</evidence>